<sequence>MESKVDKSGASIEEIDVGLALKQVGLKFQHGVLLSLEILELSDVIVHGLIWIIVKGTGVLWEYLNGFSWGSARSSSFLR</sequence>
<evidence type="ECO:0000313" key="2">
    <source>
        <dbReference type="Proteomes" id="UP000708208"/>
    </source>
</evidence>
<keyword evidence="2" id="KW-1185">Reference proteome</keyword>
<dbReference type="Proteomes" id="UP000708208">
    <property type="component" value="Unassembled WGS sequence"/>
</dbReference>
<accession>A0A8J2NZZ6</accession>
<comment type="caution">
    <text evidence="1">The sequence shown here is derived from an EMBL/GenBank/DDBJ whole genome shotgun (WGS) entry which is preliminary data.</text>
</comment>
<reference evidence="1" key="1">
    <citation type="submission" date="2021-06" db="EMBL/GenBank/DDBJ databases">
        <authorList>
            <person name="Hodson N. C."/>
            <person name="Mongue J. A."/>
            <person name="Jaron S. K."/>
        </authorList>
    </citation>
    <scope>NUCLEOTIDE SEQUENCE</scope>
</reference>
<protein>
    <submittedName>
        <fullName evidence="1">Uncharacterized protein</fullName>
    </submittedName>
</protein>
<proteinExistence type="predicted"/>
<dbReference type="EMBL" id="CAJVCH010125396">
    <property type="protein sequence ID" value="CAG7725673.1"/>
    <property type="molecule type" value="Genomic_DNA"/>
</dbReference>
<name>A0A8J2NZZ6_9HEXA</name>
<evidence type="ECO:0000313" key="1">
    <source>
        <dbReference type="EMBL" id="CAG7725673.1"/>
    </source>
</evidence>
<organism evidence="1 2">
    <name type="scientific">Allacma fusca</name>
    <dbReference type="NCBI Taxonomy" id="39272"/>
    <lineage>
        <taxon>Eukaryota</taxon>
        <taxon>Metazoa</taxon>
        <taxon>Ecdysozoa</taxon>
        <taxon>Arthropoda</taxon>
        <taxon>Hexapoda</taxon>
        <taxon>Collembola</taxon>
        <taxon>Symphypleona</taxon>
        <taxon>Sminthuridae</taxon>
        <taxon>Allacma</taxon>
    </lineage>
</organism>
<gene>
    <name evidence="1" type="ORF">AFUS01_LOCUS14620</name>
</gene>
<dbReference type="AlphaFoldDB" id="A0A8J2NZZ6"/>